<dbReference type="Proteomes" id="UP001165074">
    <property type="component" value="Unassembled WGS sequence"/>
</dbReference>
<dbReference type="EMBL" id="BSTK01000009">
    <property type="protein sequence ID" value="GLY88171.1"/>
    <property type="molecule type" value="Genomic_DNA"/>
</dbReference>
<organism evidence="1 2">
    <name type="scientific">Actinoallomurus iriomotensis</name>
    <dbReference type="NCBI Taxonomy" id="478107"/>
    <lineage>
        <taxon>Bacteria</taxon>
        <taxon>Bacillati</taxon>
        <taxon>Actinomycetota</taxon>
        <taxon>Actinomycetes</taxon>
        <taxon>Streptosporangiales</taxon>
        <taxon>Thermomonosporaceae</taxon>
        <taxon>Actinoallomurus</taxon>
    </lineage>
</organism>
<accession>A0A9W6S6P1</accession>
<reference evidence="1" key="1">
    <citation type="submission" date="2023-03" db="EMBL/GenBank/DDBJ databases">
        <title>Actinoallomurus iriomotensis NBRC 103684.</title>
        <authorList>
            <person name="Ichikawa N."/>
            <person name="Sato H."/>
            <person name="Tonouchi N."/>
        </authorList>
    </citation>
    <scope>NUCLEOTIDE SEQUENCE</scope>
    <source>
        <strain evidence="1">NBRC 103684</strain>
    </source>
</reference>
<sequence>MAHSTEAQQHGRTAPVLITRHHISEQGEPAPTVSAPVVRDGVRSDAGLLTPLLTTAMDMPGQCWMAERLGSRSEDGSGPLRTSTILLRIRRLGVRIPPAA</sequence>
<evidence type="ECO:0000313" key="1">
    <source>
        <dbReference type="EMBL" id="GLY88171.1"/>
    </source>
</evidence>
<comment type="caution">
    <text evidence="1">The sequence shown here is derived from an EMBL/GenBank/DDBJ whole genome shotgun (WGS) entry which is preliminary data.</text>
</comment>
<evidence type="ECO:0000313" key="2">
    <source>
        <dbReference type="Proteomes" id="UP001165074"/>
    </source>
</evidence>
<protein>
    <submittedName>
        <fullName evidence="1">Uncharacterized protein</fullName>
    </submittedName>
</protein>
<keyword evidence="2" id="KW-1185">Reference proteome</keyword>
<gene>
    <name evidence="1" type="ORF">Airi02_061000</name>
</gene>
<dbReference type="AlphaFoldDB" id="A0A9W6S6P1"/>
<name>A0A9W6S6P1_9ACTN</name>
<proteinExistence type="predicted"/>